<evidence type="ECO:0000256" key="1">
    <source>
        <dbReference type="ARBA" id="ARBA00004651"/>
    </source>
</evidence>
<evidence type="ECO:0000259" key="10">
    <source>
        <dbReference type="Pfam" id="PF00324"/>
    </source>
</evidence>
<keyword evidence="12" id="KW-1185">Reference proteome</keyword>
<evidence type="ECO:0000256" key="2">
    <source>
        <dbReference type="ARBA" id="ARBA00022448"/>
    </source>
</evidence>
<dbReference type="Gene3D" id="1.20.1740.10">
    <property type="entry name" value="Amino acid/polyamine transporter I"/>
    <property type="match status" value="1"/>
</dbReference>
<dbReference type="Proteomes" id="UP000244722">
    <property type="component" value="Unassembled WGS sequence"/>
</dbReference>
<evidence type="ECO:0000256" key="6">
    <source>
        <dbReference type="ARBA" id="ARBA00022989"/>
    </source>
</evidence>
<dbReference type="GO" id="GO:0005886">
    <property type="term" value="C:plasma membrane"/>
    <property type="evidence" value="ECO:0007669"/>
    <property type="project" value="UniProtKB-SubCell"/>
</dbReference>
<comment type="subcellular location">
    <subcellularLocation>
        <location evidence="1">Cell membrane</location>
        <topology evidence="1">Multi-pass membrane protein</topology>
    </subcellularLocation>
</comment>
<feature type="region of interest" description="Disordered" evidence="8">
    <location>
        <begin position="1"/>
        <end position="28"/>
    </location>
</feature>
<dbReference type="PROSITE" id="PS00218">
    <property type="entry name" value="AMINO_ACID_PERMEASE_1"/>
    <property type="match status" value="1"/>
</dbReference>
<keyword evidence="5" id="KW-0029">Amino-acid transport</keyword>
<evidence type="ECO:0000313" key="12">
    <source>
        <dbReference type="Proteomes" id="UP000244722"/>
    </source>
</evidence>
<dbReference type="PANTHER" id="PTHR43341">
    <property type="entry name" value="AMINO ACID PERMEASE"/>
    <property type="match status" value="1"/>
</dbReference>
<keyword evidence="7 9" id="KW-0472">Membrane</keyword>
<dbReference type="InterPro" id="IPR004840">
    <property type="entry name" value="Amino_acid_permease_CS"/>
</dbReference>
<feature type="transmembrane region" description="Helical" evidence="9">
    <location>
        <begin position="476"/>
        <end position="499"/>
    </location>
</feature>
<dbReference type="FunFam" id="1.20.1740.10:FF:000017">
    <property type="entry name" value="Amino acid permease"/>
    <property type="match status" value="1"/>
</dbReference>
<evidence type="ECO:0000256" key="8">
    <source>
        <dbReference type="SAM" id="MobiDB-lite"/>
    </source>
</evidence>
<keyword evidence="3" id="KW-1003">Cell membrane</keyword>
<dbReference type="InterPro" id="IPR004762">
    <property type="entry name" value="Amino_acid_permease_fungi"/>
</dbReference>
<dbReference type="GO" id="GO:0015171">
    <property type="term" value="F:amino acid transmembrane transporter activity"/>
    <property type="evidence" value="ECO:0007669"/>
    <property type="project" value="TreeGrafter"/>
</dbReference>
<evidence type="ECO:0000313" key="11">
    <source>
        <dbReference type="EMBL" id="PUU80494.1"/>
    </source>
</evidence>
<name>A0A2T6ZYF0_TUBBO</name>
<evidence type="ECO:0000256" key="4">
    <source>
        <dbReference type="ARBA" id="ARBA00022692"/>
    </source>
</evidence>
<feature type="transmembrane region" description="Helical" evidence="9">
    <location>
        <begin position="220"/>
        <end position="241"/>
    </location>
</feature>
<comment type="caution">
    <text evidence="11">The sequence shown here is derived from an EMBL/GenBank/DDBJ whole genome shotgun (WGS) entry which is preliminary data.</text>
</comment>
<feature type="transmembrane region" description="Helical" evidence="9">
    <location>
        <begin position="83"/>
        <end position="102"/>
    </location>
</feature>
<dbReference type="AlphaFoldDB" id="A0A2T6ZYF0"/>
<proteinExistence type="predicted"/>
<evidence type="ECO:0000256" key="5">
    <source>
        <dbReference type="ARBA" id="ARBA00022970"/>
    </source>
</evidence>
<keyword evidence="2" id="KW-0813">Transport</keyword>
<dbReference type="PANTHER" id="PTHR43341:SF1">
    <property type="entry name" value="GENERAL AMINO-ACID PERMEASE GAP1"/>
    <property type="match status" value="1"/>
</dbReference>
<dbReference type="PIRSF" id="PIRSF006060">
    <property type="entry name" value="AA_transporter"/>
    <property type="match status" value="1"/>
</dbReference>
<dbReference type="Pfam" id="PF00324">
    <property type="entry name" value="AA_permease"/>
    <property type="match status" value="1"/>
</dbReference>
<keyword evidence="6 9" id="KW-1133">Transmembrane helix</keyword>
<accession>A0A2T6ZYF0</accession>
<feature type="transmembrane region" description="Helical" evidence="9">
    <location>
        <begin position="511"/>
        <end position="532"/>
    </location>
</feature>
<reference evidence="11 12" key="1">
    <citation type="submission" date="2017-04" db="EMBL/GenBank/DDBJ databases">
        <title>Draft genome sequence of Tuber borchii Vittad., a whitish edible truffle.</title>
        <authorList>
            <consortium name="DOE Joint Genome Institute"/>
            <person name="Murat C."/>
            <person name="Kuo A."/>
            <person name="Barry K.W."/>
            <person name="Clum A."/>
            <person name="Dockter R.B."/>
            <person name="Fauchery L."/>
            <person name="Iotti M."/>
            <person name="Kohler A."/>
            <person name="Labutti K."/>
            <person name="Lindquist E.A."/>
            <person name="Lipzen A."/>
            <person name="Ohm R.A."/>
            <person name="Wang M."/>
            <person name="Grigoriev I.V."/>
            <person name="Zambonelli A."/>
            <person name="Martin F.M."/>
        </authorList>
    </citation>
    <scope>NUCLEOTIDE SEQUENCE [LARGE SCALE GENOMIC DNA]</scope>
    <source>
        <strain evidence="11 12">Tbo3840</strain>
    </source>
</reference>
<feature type="domain" description="Amino acid permease/ SLC12A" evidence="10">
    <location>
        <begin position="80"/>
        <end position="536"/>
    </location>
</feature>
<feature type="transmembrane region" description="Helical" evidence="9">
    <location>
        <begin position="429"/>
        <end position="455"/>
    </location>
</feature>
<feature type="transmembrane region" description="Helical" evidence="9">
    <location>
        <begin position="190"/>
        <end position="208"/>
    </location>
</feature>
<gene>
    <name evidence="11" type="ORF">B9Z19DRAFT_974735</name>
</gene>
<evidence type="ECO:0000256" key="7">
    <source>
        <dbReference type="ARBA" id="ARBA00023136"/>
    </source>
</evidence>
<protein>
    <submittedName>
        <fullName evidence="11">Amino acid permease-domain-containing protein</fullName>
    </submittedName>
</protein>
<feature type="transmembrane region" description="Helical" evidence="9">
    <location>
        <begin position="405"/>
        <end position="423"/>
    </location>
</feature>
<dbReference type="NCBIfam" id="TIGR00913">
    <property type="entry name" value="2A0310"/>
    <property type="match status" value="1"/>
</dbReference>
<dbReference type="STRING" id="42251.A0A2T6ZYF0"/>
<feature type="transmembrane region" description="Helical" evidence="9">
    <location>
        <begin position="262"/>
        <end position="283"/>
    </location>
</feature>
<dbReference type="InterPro" id="IPR050524">
    <property type="entry name" value="APC_YAT"/>
</dbReference>
<evidence type="ECO:0000256" key="3">
    <source>
        <dbReference type="ARBA" id="ARBA00022475"/>
    </source>
</evidence>
<feature type="transmembrane region" description="Helical" evidence="9">
    <location>
        <begin position="161"/>
        <end position="183"/>
    </location>
</feature>
<dbReference type="EMBL" id="NESQ01000063">
    <property type="protein sequence ID" value="PUU80494.1"/>
    <property type="molecule type" value="Genomic_DNA"/>
</dbReference>
<feature type="transmembrane region" description="Helical" evidence="9">
    <location>
        <begin position="303"/>
        <end position="322"/>
    </location>
</feature>
<sequence>MAGEKESAPAYSPTIETGEIGPTSSQSRWPFRGIIDGFKPHPVHTARKEAAAAGTGHFDVEQAALNVAESPLSRKLKGRHLQMIAIGGSIGTGLFVGSGSALSTGGPASLLIAFGLIGAMLFCVVHALGEMAVLFPVAGSFSAYSTRFLDPAWGFAMGWNYAMQWLIVLPLEIVAASITIEYWNPPVNKAVWVTIFWVMIVVINLFGVKGYGEAEFVFSLIKVIAVIGFIILGIIINCGGAPKGGYIGGAYWHDPGAFNHGFKGLCSVFVTAAFAFAGTELVGLAAAETANPRKSLPSAVKQVFWRITLFYIVSLTIIGLLVKHTDDRLLNGSSSVDAKASPFVIAINDAGIKVLPSIMNAVITIAVLSVGNSSVYGSSRTLAALAEQGQAPRIFAYIDRGGRPMAGIALSAVLGLLAYLAASSKQGEAFTWMLAISGLSSIFTWGSICLAHIRFRRGWKKQGHTLDELAYTSLPGVYGSALGFALNCLVLIAQFWVAVWPVGGKPSAHGFFSVYLAAPIILAFYIPYKIYYKTPFIRSMDMDLVTGRRELDLERILAEERAERASWPAWKR</sequence>
<evidence type="ECO:0000256" key="9">
    <source>
        <dbReference type="SAM" id="Phobius"/>
    </source>
</evidence>
<dbReference type="OrthoDB" id="3900342at2759"/>
<dbReference type="InterPro" id="IPR004841">
    <property type="entry name" value="AA-permease/SLC12A_dom"/>
</dbReference>
<organism evidence="11 12">
    <name type="scientific">Tuber borchii</name>
    <name type="common">White truffle</name>
    <dbReference type="NCBI Taxonomy" id="42251"/>
    <lineage>
        <taxon>Eukaryota</taxon>
        <taxon>Fungi</taxon>
        <taxon>Dikarya</taxon>
        <taxon>Ascomycota</taxon>
        <taxon>Pezizomycotina</taxon>
        <taxon>Pezizomycetes</taxon>
        <taxon>Pezizales</taxon>
        <taxon>Tuberaceae</taxon>
        <taxon>Tuber</taxon>
    </lineage>
</organism>
<keyword evidence="4 9" id="KW-0812">Transmembrane</keyword>